<keyword evidence="2" id="KW-1185">Reference proteome</keyword>
<dbReference type="EMBL" id="FZNT01000001">
    <property type="protein sequence ID" value="SNR33912.1"/>
    <property type="molecule type" value="Genomic_DNA"/>
</dbReference>
<evidence type="ECO:0000313" key="1">
    <source>
        <dbReference type="EMBL" id="SNR33912.1"/>
    </source>
</evidence>
<gene>
    <name evidence="1" type="ORF">SAMN06265371_101462</name>
</gene>
<evidence type="ECO:0008006" key="3">
    <source>
        <dbReference type="Google" id="ProtNLM"/>
    </source>
</evidence>
<dbReference type="AlphaFoldDB" id="A0A238VHN1"/>
<reference evidence="1 2" key="1">
    <citation type="submission" date="2017-06" db="EMBL/GenBank/DDBJ databases">
        <authorList>
            <person name="Kim H.J."/>
            <person name="Triplett B.A."/>
        </authorList>
    </citation>
    <scope>NUCLEOTIDE SEQUENCE [LARGE SCALE GENOMIC DNA]</scope>
    <source>
        <strain evidence="1 2">DSM 29150</strain>
    </source>
</reference>
<protein>
    <recommendedName>
        <fullName evidence="3">Porin</fullName>
    </recommendedName>
</protein>
<name>A0A238VHN1_9FLAO</name>
<accession>A0A238VHN1</accession>
<organism evidence="1 2">
    <name type="scientific">Lutibacter agarilyticus</name>
    <dbReference type="NCBI Taxonomy" id="1109740"/>
    <lineage>
        <taxon>Bacteria</taxon>
        <taxon>Pseudomonadati</taxon>
        <taxon>Bacteroidota</taxon>
        <taxon>Flavobacteriia</taxon>
        <taxon>Flavobacteriales</taxon>
        <taxon>Flavobacteriaceae</taxon>
        <taxon>Lutibacter</taxon>
    </lineage>
</organism>
<proteinExistence type="predicted"/>
<sequence>MPSLDYSVAKNWELNFTGQSFFEFEDSQTLANILFVRLRWIF</sequence>
<dbReference type="Proteomes" id="UP000198384">
    <property type="component" value="Unassembled WGS sequence"/>
</dbReference>
<evidence type="ECO:0000313" key="2">
    <source>
        <dbReference type="Proteomes" id="UP000198384"/>
    </source>
</evidence>